<dbReference type="InterPro" id="IPR023214">
    <property type="entry name" value="HAD_sf"/>
</dbReference>
<sequence>MTLTQAVEAFPESSGRPAGAAPAPLPTDVRRRVSALARTSRLLVACDYDGALAPVDTAEPGTRRPLPEALRALRELADLPGTVCAVISARPLRDLATLSRLPGEIRLVGAHGTEFDTDLTITPEGVGPDSEPSGKAAALELLRDQVEATSTLYIGGGDGEEPVFLRLSGADAGIRVGEEPTVAAHRVPDTPTAASLLALLAAERRSWVFGERPTPIERMSMLSNQSSVALIGPDARLLWFCHPEPDSGALFAEVLGGRQAGVFAVAPAHGGRPLGQRYLPGTMSVCTRWSRMDVTDYLAQGTPQGRTDLIRVISGVTPATVEFAPRPDFGRAPVRIVSRPDGLIVHGAEFPIALYAPGVEWEIDHDGFDDVARAVVHPRSEQPVVLELRCGTDSLEPSALPESELRHRTGAYWSDWLDTLTLPETARQLSARSALTLRGLCTPTGGVMAAATTSLPEEIGGVRNWDYRYCWLRDGALTVQALVTLGSTAEAEAFLDWVHRVVESLPGPEMLRPLYSLRGTDLGPEEVIDSLSGYAGSRPVRVGNLADHQVQLDVFGPVVELIAHLSSVRGTLADRDWELVRAMAEAVARRWHEPDHGIWEERDEPRQRVYSKVMCWVTLDRALTLARTYGRDADPTWQGLREEIAAEVLDKGWNEEAQAFTTAYDGTDLDAASLHIGLSGLIDPADERFQATVTAVEAELRSGPTVYRYHRDDGLPGGEGGFHLCTAWLIEAYLLTGRRAEAEELFKHLVDCAGPTGLIPEEYDPVTERALGNHPQAYSHLGLIRCAQLLDRF</sequence>
<dbReference type="Gene3D" id="1.50.10.10">
    <property type="match status" value="1"/>
</dbReference>
<name>A0A841IIM2_9ACTN</name>
<dbReference type="AlphaFoldDB" id="A0A841IIM2"/>
<dbReference type="SUPFAM" id="SSF48208">
    <property type="entry name" value="Six-hairpin glycosidases"/>
    <property type="match status" value="1"/>
</dbReference>
<dbReference type="PANTHER" id="PTHR31616">
    <property type="entry name" value="TREHALASE"/>
    <property type="match status" value="1"/>
</dbReference>
<keyword evidence="5" id="KW-1185">Reference proteome</keyword>
<evidence type="ECO:0000313" key="5">
    <source>
        <dbReference type="Proteomes" id="UP000536604"/>
    </source>
</evidence>
<reference evidence="4 5" key="1">
    <citation type="submission" date="2020-08" db="EMBL/GenBank/DDBJ databases">
        <title>Genomic Encyclopedia of Type Strains, Phase III (KMG-III): the genomes of soil and plant-associated and newly described type strains.</title>
        <authorList>
            <person name="Whitman W."/>
        </authorList>
    </citation>
    <scope>NUCLEOTIDE SEQUENCE [LARGE SCALE GENOMIC DNA]</scope>
    <source>
        <strain evidence="4 5">CECT 8712</strain>
    </source>
</reference>
<comment type="caution">
    <text evidence="4">The sequence shown here is derived from an EMBL/GenBank/DDBJ whole genome shotgun (WGS) entry which is preliminary data.</text>
</comment>
<dbReference type="Pfam" id="PF02358">
    <property type="entry name" value="Trehalose_PPase"/>
    <property type="match status" value="1"/>
</dbReference>
<dbReference type="EMBL" id="JACHJO010000001">
    <property type="protein sequence ID" value="MBB6118513.1"/>
    <property type="molecule type" value="Genomic_DNA"/>
</dbReference>
<evidence type="ECO:0000313" key="4">
    <source>
        <dbReference type="EMBL" id="MBB6118513.1"/>
    </source>
</evidence>
<dbReference type="Pfam" id="PF00723">
    <property type="entry name" value="Glyco_hydro_15"/>
    <property type="match status" value="1"/>
</dbReference>
<evidence type="ECO:0000259" key="2">
    <source>
        <dbReference type="Pfam" id="PF00723"/>
    </source>
</evidence>
<dbReference type="InterPro" id="IPR008928">
    <property type="entry name" value="6-hairpin_glycosidase_sf"/>
</dbReference>
<dbReference type="GO" id="GO:0005992">
    <property type="term" value="P:trehalose biosynthetic process"/>
    <property type="evidence" value="ECO:0007669"/>
    <property type="project" value="InterPro"/>
</dbReference>
<protein>
    <recommendedName>
        <fullName evidence="6">Trehalose 6-phosphatase</fullName>
    </recommendedName>
</protein>
<dbReference type="InterPro" id="IPR003337">
    <property type="entry name" value="Trehalose_PPase"/>
</dbReference>
<proteinExistence type="predicted"/>
<evidence type="ECO:0000259" key="3">
    <source>
        <dbReference type="Pfam" id="PF19291"/>
    </source>
</evidence>
<accession>A0A841IIM2</accession>
<feature type="domain" description="Trehalase-like N-terminal" evidence="3">
    <location>
        <begin position="203"/>
        <end position="413"/>
    </location>
</feature>
<evidence type="ECO:0008006" key="6">
    <source>
        <dbReference type="Google" id="ProtNLM"/>
    </source>
</evidence>
<gene>
    <name evidence="4" type="ORF">FHS13_000441</name>
</gene>
<dbReference type="GO" id="GO:0004553">
    <property type="term" value="F:hydrolase activity, hydrolyzing O-glycosyl compounds"/>
    <property type="evidence" value="ECO:0007669"/>
    <property type="project" value="TreeGrafter"/>
</dbReference>
<dbReference type="InterPro" id="IPR036412">
    <property type="entry name" value="HAD-like_sf"/>
</dbReference>
<dbReference type="PANTHER" id="PTHR31616:SF0">
    <property type="entry name" value="GLUCAN 1,4-ALPHA-GLUCOSIDASE"/>
    <property type="match status" value="1"/>
</dbReference>
<feature type="region of interest" description="Disordered" evidence="1">
    <location>
        <begin position="1"/>
        <end position="26"/>
    </location>
</feature>
<dbReference type="InterPro" id="IPR045582">
    <property type="entry name" value="Trehalase-like_N"/>
</dbReference>
<dbReference type="InterPro" id="IPR012341">
    <property type="entry name" value="6hp_glycosidase-like_sf"/>
</dbReference>
<dbReference type="Proteomes" id="UP000536604">
    <property type="component" value="Unassembled WGS sequence"/>
</dbReference>
<feature type="domain" description="GH15-like" evidence="2">
    <location>
        <begin position="427"/>
        <end position="787"/>
    </location>
</feature>
<organism evidence="4 5">
    <name type="scientific">Nocardiopsis algeriensis</name>
    <dbReference type="NCBI Taxonomy" id="1478215"/>
    <lineage>
        <taxon>Bacteria</taxon>
        <taxon>Bacillati</taxon>
        <taxon>Actinomycetota</taxon>
        <taxon>Actinomycetes</taxon>
        <taxon>Streptosporangiales</taxon>
        <taxon>Nocardiopsidaceae</taxon>
        <taxon>Nocardiopsis</taxon>
    </lineage>
</organism>
<dbReference type="InterPro" id="IPR011613">
    <property type="entry name" value="GH15-like"/>
</dbReference>
<dbReference type="Gene3D" id="3.40.50.1000">
    <property type="entry name" value="HAD superfamily/HAD-like"/>
    <property type="match status" value="1"/>
</dbReference>
<dbReference type="RefSeq" id="WP_184286503.1">
    <property type="nucleotide sequence ID" value="NZ_JACHJO010000001.1"/>
</dbReference>
<dbReference type="Pfam" id="PF19291">
    <property type="entry name" value="TREH_N"/>
    <property type="match status" value="1"/>
</dbReference>
<dbReference type="SUPFAM" id="SSF56784">
    <property type="entry name" value="HAD-like"/>
    <property type="match status" value="1"/>
</dbReference>
<evidence type="ECO:0000256" key="1">
    <source>
        <dbReference type="SAM" id="MobiDB-lite"/>
    </source>
</evidence>